<dbReference type="EMBL" id="JAIZPD010000012">
    <property type="protein sequence ID" value="KAH0959567.1"/>
    <property type="molecule type" value="Genomic_DNA"/>
</dbReference>
<gene>
    <name evidence="2" type="ORF">HRG_09349</name>
</gene>
<organism evidence="2 3">
    <name type="scientific">Hirsutella rhossiliensis</name>
    <dbReference type="NCBI Taxonomy" id="111463"/>
    <lineage>
        <taxon>Eukaryota</taxon>
        <taxon>Fungi</taxon>
        <taxon>Dikarya</taxon>
        <taxon>Ascomycota</taxon>
        <taxon>Pezizomycotina</taxon>
        <taxon>Sordariomycetes</taxon>
        <taxon>Hypocreomycetidae</taxon>
        <taxon>Hypocreales</taxon>
        <taxon>Ophiocordycipitaceae</taxon>
        <taxon>Hirsutella</taxon>
    </lineage>
</organism>
<dbReference type="Pfam" id="PF09458">
    <property type="entry name" value="H_lectin"/>
    <property type="match status" value="1"/>
</dbReference>
<accession>A0A9P8MQH0</accession>
<dbReference type="InterPro" id="IPR019019">
    <property type="entry name" value="H-type_lectin_domain"/>
</dbReference>
<protein>
    <submittedName>
        <fullName evidence="2">H-type lectin domain-containing protein</fullName>
    </submittedName>
</protein>
<evidence type="ECO:0000313" key="3">
    <source>
        <dbReference type="Proteomes" id="UP000824596"/>
    </source>
</evidence>
<proteinExistence type="predicted"/>
<dbReference type="Gene3D" id="2.60.40.2080">
    <property type="match status" value="1"/>
</dbReference>
<dbReference type="AlphaFoldDB" id="A0A9P8MQH0"/>
<feature type="domain" description="H-type lectin" evidence="1">
    <location>
        <begin position="158"/>
        <end position="222"/>
    </location>
</feature>
<dbReference type="GeneID" id="68358478"/>
<reference evidence="2" key="1">
    <citation type="submission" date="2021-09" db="EMBL/GenBank/DDBJ databases">
        <title>A high-quality genome of the endoparasitic fungus Hirsutella rhossiliensis with a comparison of Hirsutella genomes reveals transposable elements contributing to genome size variation.</title>
        <authorList>
            <person name="Lin R."/>
            <person name="Jiao Y."/>
            <person name="Sun X."/>
            <person name="Ling J."/>
            <person name="Xie B."/>
            <person name="Cheng X."/>
        </authorList>
    </citation>
    <scope>NUCLEOTIDE SEQUENCE</scope>
    <source>
        <strain evidence="2">HR02</strain>
    </source>
</reference>
<dbReference type="RefSeq" id="XP_044717080.1">
    <property type="nucleotide sequence ID" value="XM_044867820.1"/>
</dbReference>
<evidence type="ECO:0000313" key="2">
    <source>
        <dbReference type="EMBL" id="KAH0959567.1"/>
    </source>
</evidence>
<dbReference type="SUPFAM" id="SSF141086">
    <property type="entry name" value="Agglutinin HPA-like"/>
    <property type="match status" value="1"/>
</dbReference>
<sequence length="230" mass="25889">MGPVYRVGDKISPEHIDLIKERKYRVKSIAALSYTINDESDFAFKWNFETGFVLARYAGFGRLAILDECLVVEYPNTNELYLELHVEVNGGGKKKTVETPSTLFKKWFLDDSCTKMVGDGEIDHDDLVPDLWEQPRLGKESVKGAWRFSINPGEVAKRRVYFGKNFQTPPGVKLALLSRNIPEDHNLGITIGASQIDRQCFTISVTTQPPAIYVRCVVGWEAMEVEPASG</sequence>
<dbReference type="InterPro" id="IPR037221">
    <property type="entry name" value="H-type_lectin_dom_sf"/>
</dbReference>
<comment type="caution">
    <text evidence="2">The sequence shown here is derived from an EMBL/GenBank/DDBJ whole genome shotgun (WGS) entry which is preliminary data.</text>
</comment>
<keyword evidence="3" id="KW-1185">Reference proteome</keyword>
<dbReference type="Proteomes" id="UP000824596">
    <property type="component" value="Unassembled WGS sequence"/>
</dbReference>
<dbReference type="GO" id="GO:0007155">
    <property type="term" value="P:cell adhesion"/>
    <property type="evidence" value="ECO:0007669"/>
    <property type="project" value="InterPro"/>
</dbReference>
<dbReference type="GO" id="GO:0030246">
    <property type="term" value="F:carbohydrate binding"/>
    <property type="evidence" value="ECO:0007669"/>
    <property type="project" value="InterPro"/>
</dbReference>
<evidence type="ECO:0000259" key="1">
    <source>
        <dbReference type="Pfam" id="PF09458"/>
    </source>
</evidence>
<name>A0A9P8MQH0_9HYPO</name>